<dbReference type="Proteomes" id="UP000250266">
    <property type="component" value="Unassembled WGS sequence"/>
</dbReference>
<dbReference type="EMBL" id="KV745432">
    <property type="protein sequence ID" value="OCK74684.1"/>
    <property type="molecule type" value="Genomic_DNA"/>
</dbReference>
<reference evidence="2 3" key="1">
    <citation type="journal article" date="2016" name="Nat. Commun.">
        <title>Ectomycorrhizal ecology is imprinted in the genome of the dominant symbiotic fungus Cenococcum geophilum.</title>
        <authorList>
            <consortium name="DOE Joint Genome Institute"/>
            <person name="Peter M."/>
            <person name="Kohler A."/>
            <person name="Ohm R.A."/>
            <person name="Kuo A."/>
            <person name="Krutzmann J."/>
            <person name="Morin E."/>
            <person name="Arend M."/>
            <person name="Barry K.W."/>
            <person name="Binder M."/>
            <person name="Choi C."/>
            <person name="Clum A."/>
            <person name="Copeland A."/>
            <person name="Grisel N."/>
            <person name="Haridas S."/>
            <person name="Kipfer T."/>
            <person name="LaButti K."/>
            <person name="Lindquist E."/>
            <person name="Lipzen A."/>
            <person name="Maire R."/>
            <person name="Meier B."/>
            <person name="Mihaltcheva S."/>
            <person name="Molinier V."/>
            <person name="Murat C."/>
            <person name="Poggeler S."/>
            <person name="Quandt C.A."/>
            <person name="Sperisen C."/>
            <person name="Tritt A."/>
            <person name="Tisserant E."/>
            <person name="Crous P.W."/>
            <person name="Henrissat B."/>
            <person name="Nehls U."/>
            <person name="Egli S."/>
            <person name="Spatafora J.W."/>
            <person name="Grigoriev I.V."/>
            <person name="Martin F.M."/>
        </authorList>
    </citation>
    <scope>NUCLEOTIDE SEQUENCE [LARGE SCALE GENOMIC DNA]</scope>
    <source>
        <strain evidence="2 3">CBS 459.81</strain>
    </source>
</reference>
<evidence type="ECO:0000313" key="3">
    <source>
        <dbReference type="Proteomes" id="UP000250266"/>
    </source>
</evidence>
<feature type="region of interest" description="Disordered" evidence="1">
    <location>
        <begin position="1"/>
        <end position="41"/>
    </location>
</feature>
<proteinExistence type="predicted"/>
<sequence length="328" mass="37236">MSDRRGMFVKRTMKDERDSDQDAKELAATRHGPPQPQPHHPARLLLQQPCFSISVHATMMPTGTRGWSDSPPLMTLLGELWANNKKLHLRMLVLWSISGPFWPFLTYATQGSFGRESRFQLLFFTSSRELGGNVFGTSHWFQLLQKTNDDHRDLCGTSILRSLVNIGVVIAKLWAWQRRAAWARVSSRSVPRTNPWCFPAPFCSIIGRPPLNEKHARPNGVINVSTPWLIRLTIIIKFEREEVFRRRTGFRALASEHWREGQETCQTTSRLSTHLTRERGPTISIPAGQNSLSLGLINPSIRENSLHTACLDTRDNSTAHKLLLADAT</sequence>
<protein>
    <submittedName>
        <fullName evidence="2">Uncharacterized protein</fullName>
    </submittedName>
</protein>
<feature type="compositionally biased region" description="Basic and acidic residues" evidence="1">
    <location>
        <begin position="1"/>
        <end position="28"/>
    </location>
</feature>
<evidence type="ECO:0000256" key="1">
    <source>
        <dbReference type="SAM" id="MobiDB-lite"/>
    </source>
</evidence>
<accession>A0A8E2J9S0</accession>
<dbReference type="AlphaFoldDB" id="A0A8E2J9S0"/>
<keyword evidence="3" id="KW-1185">Reference proteome</keyword>
<organism evidence="2 3">
    <name type="scientific">Lepidopterella palustris CBS 459.81</name>
    <dbReference type="NCBI Taxonomy" id="1314670"/>
    <lineage>
        <taxon>Eukaryota</taxon>
        <taxon>Fungi</taxon>
        <taxon>Dikarya</taxon>
        <taxon>Ascomycota</taxon>
        <taxon>Pezizomycotina</taxon>
        <taxon>Dothideomycetes</taxon>
        <taxon>Pleosporomycetidae</taxon>
        <taxon>Mytilinidiales</taxon>
        <taxon>Argynnaceae</taxon>
        <taxon>Lepidopterella</taxon>
    </lineage>
</organism>
<evidence type="ECO:0000313" key="2">
    <source>
        <dbReference type="EMBL" id="OCK74684.1"/>
    </source>
</evidence>
<gene>
    <name evidence="2" type="ORF">K432DRAFT_192175</name>
</gene>
<name>A0A8E2J9S0_9PEZI</name>